<gene>
    <name evidence="8" type="ORF">HK100_006662</name>
</gene>
<feature type="domain" description="RED-like N-terminal" evidence="7">
    <location>
        <begin position="66"/>
        <end position="285"/>
    </location>
</feature>
<comment type="caution">
    <text evidence="8">The sequence shown here is derived from an EMBL/GenBank/DDBJ whole genome shotgun (WGS) entry which is preliminary data.</text>
</comment>
<name>A0AAD5TAD7_9FUNG</name>
<dbReference type="InterPro" id="IPR012492">
    <property type="entry name" value="RED_C"/>
</dbReference>
<dbReference type="AlphaFoldDB" id="A0AAD5TAD7"/>
<keyword evidence="9" id="KW-1185">Reference proteome</keyword>
<feature type="region of interest" description="Disordered" evidence="5">
    <location>
        <begin position="384"/>
        <end position="414"/>
    </location>
</feature>
<dbReference type="Proteomes" id="UP001211907">
    <property type="component" value="Unassembled WGS sequence"/>
</dbReference>
<sequence>MSLSQEDFRRLLATPRPQTSIENFGARGNGKPVFAKPAAKIKQNDINSKPEFARPIPRHFHKKQLPQDPDESATVHFRDRARERRQGINPDYKDSDDILARLSATEQAEKNETDSAEIKSALYQQSKYLGGDLTHTHLVKGLDFALLKKVRSELKDSNQEEKETEAYLDRIENSTLSSSSTAIENSTTTSSATTFNSSLAEQICLVALSANKKSLTRTNELFQPGRMAFCWDLGDKNCAGGDPIPTMIIRSKGDIKEEKASTLDSEVVMGKIIEILGNVRFGAKSSEEGLTAGERKALKKKEREEKLQREAEVLKKQQQELGIINRIEMNDDGDDIFADAGRDYSLEATAANKNSSELFNDASKTVKAPVTSYFAKPVLDSDDEIETKIPDDLPKPHTKKNNESDDEDDDEMFADLDAVAGLKEKRRNSLAPRTKDLILEQTSDLDKLLISGAKMLNSLQGAGTAEKIIAETVKTAKKPPAGGLSLTRLTNNYGEEDAEFDQYYDSDDADDDEEAAADASQLDLGIKARKRTQMKRYDFETEEEFQAYKDSQVVMPKSAYQFGVKSGEGRKSRKELSGSSGGGGGKKGDDAKLDKEMKQLDKMMGEKYGVSITKNDKKRENPGGGGESNRGGGGGGARKRRM</sequence>
<dbReference type="PANTHER" id="PTHR12765">
    <property type="entry name" value="RED PROTEIN IK FACTOR CYTOKINE IK"/>
    <property type="match status" value="1"/>
</dbReference>
<evidence type="ECO:0000256" key="5">
    <source>
        <dbReference type="SAM" id="MobiDB-lite"/>
    </source>
</evidence>
<evidence type="ECO:0008006" key="10">
    <source>
        <dbReference type="Google" id="ProtNLM"/>
    </source>
</evidence>
<feature type="region of interest" description="Disordered" evidence="5">
    <location>
        <begin position="1"/>
        <end position="32"/>
    </location>
</feature>
<feature type="region of interest" description="Disordered" evidence="5">
    <location>
        <begin position="563"/>
        <end position="642"/>
    </location>
</feature>
<feature type="compositionally biased region" description="Basic and acidic residues" evidence="5">
    <location>
        <begin position="1"/>
        <end position="10"/>
    </location>
</feature>
<dbReference type="Pfam" id="PF07808">
    <property type="entry name" value="RED_N"/>
    <property type="match status" value="1"/>
</dbReference>
<evidence type="ECO:0000313" key="9">
    <source>
        <dbReference type="Proteomes" id="UP001211907"/>
    </source>
</evidence>
<reference evidence="8" key="1">
    <citation type="submission" date="2020-05" db="EMBL/GenBank/DDBJ databases">
        <title>Phylogenomic resolution of chytrid fungi.</title>
        <authorList>
            <person name="Stajich J.E."/>
            <person name="Amses K."/>
            <person name="Simmons R."/>
            <person name="Seto K."/>
            <person name="Myers J."/>
            <person name="Bonds A."/>
            <person name="Quandt C.A."/>
            <person name="Barry K."/>
            <person name="Liu P."/>
            <person name="Grigoriev I."/>
            <person name="Longcore J.E."/>
            <person name="James T.Y."/>
        </authorList>
    </citation>
    <scope>NUCLEOTIDE SEQUENCE</scope>
    <source>
        <strain evidence="8">JEL0513</strain>
    </source>
</reference>
<feature type="compositionally biased region" description="Gly residues" evidence="5">
    <location>
        <begin position="622"/>
        <end position="636"/>
    </location>
</feature>
<dbReference type="Pfam" id="PF07807">
    <property type="entry name" value="RED_C"/>
    <property type="match status" value="1"/>
</dbReference>
<organism evidence="8 9">
    <name type="scientific">Physocladia obscura</name>
    <dbReference type="NCBI Taxonomy" id="109957"/>
    <lineage>
        <taxon>Eukaryota</taxon>
        <taxon>Fungi</taxon>
        <taxon>Fungi incertae sedis</taxon>
        <taxon>Chytridiomycota</taxon>
        <taxon>Chytridiomycota incertae sedis</taxon>
        <taxon>Chytridiomycetes</taxon>
        <taxon>Chytridiales</taxon>
        <taxon>Chytriomycetaceae</taxon>
        <taxon>Physocladia</taxon>
    </lineage>
</organism>
<feature type="compositionally biased region" description="Basic and acidic residues" evidence="5">
    <location>
        <begin position="586"/>
        <end position="605"/>
    </location>
</feature>
<accession>A0AAD5TAD7</accession>
<keyword evidence="3" id="KW-0677">Repeat</keyword>
<feature type="compositionally biased region" description="Basic and acidic residues" evidence="5">
    <location>
        <begin position="567"/>
        <end position="576"/>
    </location>
</feature>
<comment type="similarity">
    <text evidence="2">Belongs to the RED family.</text>
</comment>
<comment type="subcellular location">
    <subcellularLocation>
        <location evidence="1">Nucleus</location>
    </subcellularLocation>
</comment>
<dbReference type="GO" id="GO:0005634">
    <property type="term" value="C:nucleus"/>
    <property type="evidence" value="ECO:0007669"/>
    <property type="project" value="UniProtKB-SubCell"/>
</dbReference>
<dbReference type="InterPro" id="IPR012916">
    <property type="entry name" value="RED_N"/>
</dbReference>
<evidence type="ECO:0000259" key="6">
    <source>
        <dbReference type="Pfam" id="PF07807"/>
    </source>
</evidence>
<proteinExistence type="inferred from homology"/>
<evidence type="ECO:0000313" key="8">
    <source>
        <dbReference type="EMBL" id="KAJ3141445.1"/>
    </source>
</evidence>
<dbReference type="InterPro" id="IPR039896">
    <property type="entry name" value="Red-like"/>
</dbReference>
<evidence type="ECO:0000256" key="1">
    <source>
        <dbReference type="ARBA" id="ARBA00004123"/>
    </source>
</evidence>
<protein>
    <recommendedName>
        <fullName evidence="10">RED-like N-terminal domain-containing protein</fullName>
    </recommendedName>
</protein>
<evidence type="ECO:0000256" key="3">
    <source>
        <dbReference type="ARBA" id="ARBA00022737"/>
    </source>
</evidence>
<evidence type="ECO:0000259" key="7">
    <source>
        <dbReference type="Pfam" id="PF07808"/>
    </source>
</evidence>
<feature type="domain" description="Protein RED C-terminal" evidence="6">
    <location>
        <begin position="508"/>
        <end position="608"/>
    </location>
</feature>
<dbReference type="EMBL" id="JADGJH010000031">
    <property type="protein sequence ID" value="KAJ3141445.1"/>
    <property type="molecule type" value="Genomic_DNA"/>
</dbReference>
<evidence type="ECO:0000256" key="2">
    <source>
        <dbReference type="ARBA" id="ARBA00006660"/>
    </source>
</evidence>
<feature type="compositionally biased region" description="Acidic residues" evidence="5">
    <location>
        <begin position="404"/>
        <end position="414"/>
    </location>
</feature>
<evidence type="ECO:0000256" key="4">
    <source>
        <dbReference type="ARBA" id="ARBA00023242"/>
    </source>
</evidence>
<keyword evidence="4" id="KW-0539">Nucleus</keyword>
<feature type="compositionally biased region" description="Basic and acidic residues" evidence="5">
    <location>
        <begin position="386"/>
        <end position="403"/>
    </location>
</feature>